<reference evidence="3 4" key="2">
    <citation type="journal article" date="2017" name="Int. J. Syst. Evol. Microbiol.">
        <title>Mycobacterium stephanolepidis sp. nov., a rapidly growing species related to Mycobacterium chelonae, isolated from marine teleost fish, Stephanolepis cirrhifer.</title>
        <authorList>
            <person name="Fukano H."/>
            <person name="Wada S."/>
            <person name="Kurata O."/>
            <person name="Katayama K."/>
            <person name="Fujiwara N."/>
            <person name="Hoshino Y."/>
        </authorList>
    </citation>
    <scope>NUCLEOTIDE SEQUENCE [LARGE SCALE GENOMIC DNA]</scope>
    <source>
        <strain evidence="3 4">NJB0901</strain>
    </source>
</reference>
<feature type="compositionally biased region" description="Low complexity" evidence="1">
    <location>
        <begin position="238"/>
        <end position="248"/>
    </location>
</feature>
<evidence type="ECO:0000313" key="3">
    <source>
        <dbReference type="EMBL" id="BAY00143.1"/>
    </source>
</evidence>
<dbReference type="KEGG" id="mste:MSTE_04851"/>
<protein>
    <recommendedName>
        <fullName evidence="5">Lipoprotein</fullName>
    </recommendedName>
</protein>
<evidence type="ECO:0000256" key="2">
    <source>
        <dbReference type="SAM" id="SignalP"/>
    </source>
</evidence>
<accession>A0A1Z4F4V1</accession>
<sequence length="248" mass="26768">MSPCPVVLPTALLGALLLTSCAHDKPKQPPPWEDKDHTTMRWVPNPVADLRSPAGTFVRAVTESYRAAQSAPGAGMDAIRAGGYPGFDHAFNNAWRPEGVGGTVRYPYENVGTRYAEIVELHREGDQFTAGVCEYGSLTAGKLPDGTYESSGSQSLGHAEWFTFGPDPKLPAEQQHPPLSNQRGPAKRPVDNVFGTRVLTHIDIAATDLPECKKLAPGTPDNWPKPYVRPDPPPTLPNDPGWPEGSKA</sequence>
<dbReference type="AlphaFoldDB" id="A0A1Z4F4V1"/>
<evidence type="ECO:0000256" key="1">
    <source>
        <dbReference type="SAM" id="MobiDB-lite"/>
    </source>
</evidence>
<feature type="chain" id="PRO_5038860049" description="Lipoprotein" evidence="2">
    <location>
        <begin position="25"/>
        <end position="248"/>
    </location>
</feature>
<evidence type="ECO:0000313" key="4">
    <source>
        <dbReference type="Proteomes" id="UP000217954"/>
    </source>
</evidence>
<proteinExistence type="predicted"/>
<dbReference type="EMBL" id="AP018165">
    <property type="protein sequence ID" value="BAY00143.1"/>
    <property type="molecule type" value="Genomic_DNA"/>
</dbReference>
<feature type="signal peptide" evidence="2">
    <location>
        <begin position="1"/>
        <end position="24"/>
    </location>
</feature>
<gene>
    <name evidence="3" type="ORF">MSTE_04851</name>
</gene>
<feature type="region of interest" description="Disordered" evidence="1">
    <location>
        <begin position="209"/>
        <end position="248"/>
    </location>
</feature>
<dbReference type="Proteomes" id="UP000217954">
    <property type="component" value="Chromosome"/>
</dbReference>
<name>A0A1Z4F4V1_9MYCO</name>
<reference evidence="4" key="1">
    <citation type="journal article" date="2017" name="Genome Announc.">
        <title>Complete Genome Sequence of Mycobacterium stephanolepidis.</title>
        <authorList>
            <person name="Fukano H."/>
            <person name="Yoshida M."/>
            <person name="Katayama Y."/>
            <person name="Omatsu T."/>
            <person name="Mizutani T."/>
            <person name="Kurata O."/>
            <person name="Wada S."/>
            <person name="Hoshino Y."/>
        </authorList>
    </citation>
    <scope>NUCLEOTIDE SEQUENCE [LARGE SCALE GENOMIC DNA]</scope>
    <source>
        <strain evidence="4">NJB0901</strain>
    </source>
</reference>
<keyword evidence="2" id="KW-0732">Signal</keyword>
<feature type="compositionally biased region" description="Pro residues" evidence="1">
    <location>
        <begin position="227"/>
        <end position="237"/>
    </location>
</feature>
<evidence type="ECO:0008006" key="5">
    <source>
        <dbReference type="Google" id="ProtNLM"/>
    </source>
</evidence>
<keyword evidence="4" id="KW-1185">Reference proteome</keyword>
<organism evidence="3 4">
    <name type="scientific">[Mycobacterium] stephanolepidis</name>
    <dbReference type="NCBI Taxonomy" id="1520670"/>
    <lineage>
        <taxon>Bacteria</taxon>
        <taxon>Bacillati</taxon>
        <taxon>Actinomycetota</taxon>
        <taxon>Actinomycetes</taxon>
        <taxon>Mycobacteriales</taxon>
        <taxon>Mycobacteriaceae</taxon>
        <taxon>Mycobacteroides</taxon>
    </lineage>
</organism>
<feature type="region of interest" description="Disordered" evidence="1">
    <location>
        <begin position="165"/>
        <end position="189"/>
    </location>
</feature>